<evidence type="ECO:0000313" key="3">
    <source>
        <dbReference type="EMBL" id="KIM47767.1"/>
    </source>
</evidence>
<proteinExistence type="inferred from homology"/>
<dbReference type="Gene3D" id="3.40.710.10">
    <property type="entry name" value="DD-peptidase/beta-lactamase superfamily"/>
    <property type="match status" value="1"/>
</dbReference>
<dbReference type="InterPro" id="IPR001466">
    <property type="entry name" value="Beta-lactam-related"/>
</dbReference>
<dbReference type="PANTHER" id="PTHR22935">
    <property type="entry name" value="PENICILLIN-BINDING PROTEIN"/>
    <property type="match status" value="1"/>
</dbReference>
<protein>
    <recommendedName>
        <fullName evidence="2">Beta-lactamase-related domain-containing protein</fullName>
    </recommendedName>
</protein>
<dbReference type="SUPFAM" id="SSF56601">
    <property type="entry name" value="beta-lactamase/transpeptidase-like"/>
    <property type="match status" value="1"/>
</dbReference>
<accession>A0A0C2Z3E3</accession>
<reference evidence="4" key="2">
    <citation type="submission" date="2015-01" db="EMBL/GenBank/DDBJ databases">
        <title>Evolutionary Origins and Diversification of the Mycorrhizal Mutualists.</title>
        <authorList>
            <consortium name="DOE Joint Genome Institute"/>
            <consortium name="Mycorrhizal Genomics Consortium"/>
            <person name="Kohler A."/>
            <person name="Kuo A."/>
            <person name="Nagy L.G."/>
            <person name="Floudas D."/>
            <person name="Copeland A."/>
            <person name="Barry K.W."/>
            <person name="Cichocki N."/>
            <person name="Veneault-Fourrey C."/>
            <person name="LaButti K."/>
            <person name="Lindquist E.A."/>
            <person name="Lipzen A."/>
            <person name="Lundell T."/>
            <person name="Morin E."/>
            <person name="Murat C."/>
            <person name="Riley R."/>
            <person name="Ohm R."/>
            <person name="Sun H."/>
            <person name="Tunlid A."/>
            <person name="Henrissat B."/>
            <person name="Grigoriev I.V."/>
            <person name="Hibbett D.S."/>
            <person name="Martin F."/>
        </authorList>
    </citation>
    <scope>NUCLEOTIDE SEQUENCE [LARGE SCALE GENOMIC DNA]</scope>
    <source>
        <strain evidence="4">h7</strain>
    </source>
</reference>
<sequence length="537" mass="59760">MCTSPPPNLFAYHPPRPTNDLVVKASKKLDNYLSKLASKPDIDSIAISVVTVSGPIFEAGYGVLRANESNSEVTYPVDRDSIYRIASITKMFTVLETLILRERGSLNWDDPAEKYLPEFKPPPYGWSALFDGAQHEIAEERPRITLRQLASHLAGIGRDLPGVDLGDWPIEWNSTLRKTQAFEIPNHSYRKVMEALSKYPLVNAPYQYPVYSNTGMNLLGFSNVGANRMASSNASAEPQTHKELVQRDIFEPLGLKSSFYRTPGSPLREHIAVPAKDSEYADFSFGDVDDPSGGQYSSLGDLVTLMKTFLSPTARGGVISAHVMREWLRPLYVWGSSPQQVGAPWEIMSLAGKQAYTKGGNIPGYHSEFAIFPEYSMGIIVLMTGTYADTRMILEEAAKIFLPTFEKLFQVELQRRYVGTWVNGDDVAEVSLNRGNLFLKKLFIRGMDVLKLVQTAENGLTHRVGVPVALWSTGRVGEFRLAFGRQELNNVKDVGCMPYWVSLDPGIMSRGAPLDLLYWKSGTLTYPSAGVNLARKR</sequence>
<comment type="similarity">
    <text evidence="1">Belongs to the beta-lactamase family.</text>
</comment>
<dbReference type="AlphaFoldDB" id="A0A0C2Z3E3"/>
<dbReference type="HOGENOM" id="CLU_030521_0_0_1"/>
<dbReference type="Pfam" id="PF00144">
    <property type="entry name" value="Beta-lactamase"/>
    <property type="match status" value="1"/>
</dbReference>
<reference evidence="3 4" key="1">
    <citation type="submission" date="2014-04" db="EMBL/GenBank/DDBJ databases">
        <authorList>
            <consortium name="DOE Joint Genome Institute"/>
            <person name="Kuo A."/>
            <person name="Gay G."/>
            <person name="Dore J."/>
            <person name="Kohler A."/>
            <person name="Nagy L.G."/>
            <person name="Floudas D."/>
            <person name="Copeland A."/>
            <person name="Barry K.W."/>
            <person name="Cichocki N."/>
            <person name="Veneault-Fourrey C."/>
            <person name="LaButti K."/>
            <person name="Lindquist E.A."/>
            <person name="Lipzen A."/>
            <person name="Lundell T."/>
            <person name="Morin E."/>
            <person name="Murat C."/>
            <person name="Sun H."/>
            <person name="Tunlid A."/>
            <person name="Henrissat B."/>
            <person name="Grigoriev I.V."/>
            <person name="Hibbett D.S."/>
            <person name="Martin F."/>
            <person name="Nordberg H.P."/>
            <person name="Cantor M.N."/>
            <person name="Hua S.X."/>
        </authorList>
    </citation>
    <scope>NUCLEOTIDE SEQUENCE [LARGE SCALE GENOMIC DNA]</scope>
    <source>
        <strain evidence="4">h7</strain>
    </source>
</reference>
<dbReference type="STRING" id="686832.A0A0C2Z3E3"/>
<evidence type="ECO:0000313" key="4">
    <source>
        <dbReference type="Proteomes" id="UP000053424"/>
    </source>
</evidence>
<dbReference type="OrthoDB" id="428260at2759"/>
<dbReference type="InterPro" id="IPR012338">
    <property type="entry name" value="Beta-lactam/transpept-like"/>
</dbReference>
<dbReference type="Proteomes" id="UP000053424">
    <property type="component" value="Unassembled WGS sequence"/>
</dbReference>
<dbReference type="InterPro" id="IPR051478">
    <property type="entry name" value="Beta-lactamase-like_AB/R"/>
</dbReference>
<organism evidence="3 4">
    <name type="scientific">Hebeloma cylindrosporum</name>
    <dbReference type="NCBI Taxonomy" id="76867"/>
    <lineage>
        <taxon>Eukaryota</taxon>
        <taxon>Fungi</taxon>
        <taxon>Dikarya</taxon>
        <taxon>Basidiomycota</taxon>
        <taxon>Agaricomycotina</taxon>
        <taxon>Agaricomycetes</taxon>
        <taxon>Agaricomycetidae</taxon>
        <taxon>Agaricales</taxon>
        <taxon>Agaricineae</taxon>
        <taxon>Hymenogastraceae</taxon>
        <taxon>Hebeloma</taxon>
    </lineage>
</organism>
<dbReference type="EMBL" id="KN831769">
    <property type="protein sequence ID" value="KIM47767.1"/>
    <property type="molecule type" value="Genomic_DNA"/>
</dbReference>
<evidence type="ECO:0000259" key="2">
    <source>
        <dbReference type="Pfam" id="PF00144"/>
    </source>
</evidence>
<dbReference type="PANTHER" id="PTHR22935:SF95">
    <property type="entry name" value="BETA-LACTAMASE-LIKE 1-RELATED"/>
    <property type="match status" value="1"/>
</dbReference>
<name>A0A0C2Z3E3_HEBCY</name>
<keyword evidence="4" id="KW-1185">Reference proteome</keyword>
<gene>
    <name evidence="3" type="ORF">M413DRAFT_6978</name>
</gene>
<evidence type="ECO:0000256" key="1">
    <source>
        <dbReference type="ARBA" id="ARBA00038473"/>
    </source>
</evidence>
<feature type="domain" description="Beta-lactamase-related" evidence="2">
    <location>
        <begin position="31"/>
        <end position="390"/>
    </location>
</feature>